<dbReference type="EMBL" id="KV425916">
    <property type="protein sequence ID" value="KZV98644.1"/>
    <property type="molecule type" value="Genomic_DNA"/>
</dbReference>
<dbReference type="SUPFAM" id="SSF81383">
    <property type="entry name" value="F-box domain"/>
    <property type="match status" value="1"/>
</dbReference>
<feature type="region of interest" description="Disordered" evidence="1">
    <location>
        <begin position="452"/>
        <end position="474"/>
    </location>
</feature>
<keyword evidence="4" id="KW-1185">Reference proteome</keyword>
<sequence>MALTAPGQPQASDDCAIYAPHPASVSAGVSLISMPVDIFDSVLGHLSLNELIKATHVCSYWRSAVLESPALWASSVHIAGLRPALLEEILRRSKAAPLDVSLTNIYARDPHDVEDYISSVTRRMSQVLRLRLSPPSRGKRWSLGLAPPRIHLDLSRGHPEHLEALLTLNPLHSLDIYVTSPYKLSTILSLIQASPDLRNLTLKFGHDFSDAWRDVSSHVWNGVMARRMDSLAMSYSSEYGTFATRTILSALDTALIRRICLTNWQASEMDHFDILSTMEPPIRLEFLIQSLYVESPRGLVRKFEGHAVKLLDPLPLLRFVVTLTLPITTCWDHISEPLVFLEHLTLVGEPESLTSATTTPKIHPSLRTVTLWLWLPDSDRCYSLSETLGTSIAFVAMRISGYARPLERLALLVQGYLERQYLVRHPAIPAALVEVRHWQVAHSERSWFPPWTPQGHLDDDMDDGDAVPGVEDPR</sequence>
<dbReference type="InterPro" id="IPR036047">
    <property type="entry name" value="F-box-like_dom_sf"/>
</dbReference>
<proteinExistence type="predicted"/>
<name>A0A165M1U0_EXIGL</name>
<reference evidence="3 4" key="1">
    <citation type="journal article" date="2016" name="Mol. Biol. Evol.">
        <title>Comparative Genomics of Early-Diverging Mushroom-Forming Fungi Provides Insights into the Origins of Lignocellulose Decay Capabilities.</title>
        <authorList>
            <person name="Nagy L.G."/>
            <person name="Riley R."/>
            <person name="Tritt A."/>
            <person name="Adam C."/>
            <person name="Daum C."/>
            <person name="Floudas D."/>
            <person name="Sun H."/>
            <person name="Yadav J.S."/>
            <person name="Pangilinan J."/>
            <person name="Larsson K.H."/>
            <person name="Matsuura K."/>
            <person name="Barry K."/>
            <person name="Labutti K."/>
            <person name="Kuo R."/>
            <person name="Ohm R.A."/>
            <person name="Bhattacharya S.S."/>
            <person name="Shirouzu T."/>
            <person name="Yoshinaga Y."/>
            <person name="Martin F.M."/>
            <person name="Grigoriev I.V."/>
            <person name="Hibbett D.S."/>
        </authorList>
    </citation>
    <scope>NUCLEOTIDE SEQUENCE [LARGE SCALE GENOMIC DNA]</scope>
    <source>
        <strain evidence="3 4">HHB12029</strain>
    </source>
</reference>
<dbReference type="InParanoid" id="A0A165M1U0"/>
<dbReference type="AlphaFoldDB" id="A0A165M1U0"/>
<dbReference type="PROSITE" id="PS50181">
    <property type="entry name" value="FBOX"/>
    <property type="match status" value="1"/>
</dbReference>
<evidence type="ECO:0000313" key="3">
    <source>
        <dbReference type="EMBL" id="KZV98644.1"/>
    </source>
</evidence>
<evidence type="ECO:0000259" key="2">
    <source>
        <dbReference type="PROSITE" id="PS50181"/>
    </source>
</evidence>
<gene>
    <name evidence="3" type="ORF">EXIGLDRAFT_832049</name>
</gene>
<evidence type="ECO:0000256" key="1">
    <source>
        <dbReference type="SAM" id="MobiDB-lite"/>
    </source>
</evidence>
<protein>
    <recommendedName>
        <fullName evidence="2">F-box domain-containing protein</fullName>
    </recommendedName>
</protein>
<dbReference type="InterPro" id="IPR001810">
    <property type="entry name" value="F-box_dom"/>
</dbReference>
<organism evidence="3 4">
    <name type="scientific">Exidia glandulosa HHB12029</name>
    <dbReference type="NCBI Taxonomy" id="1314781"/>
    <lineage>
        <taxon>Eukaryota</taxon>
        <taxon>Fungi</taxon>
        <taxon>Dikarya</taxon>
        <taxon>Basidiomycota</taxon>
        <taxon>Agaricomycotina</taxon>
        <taxon>Agaricomycetes</taxon>
        <taxon>Auriculariales</taxon>
        <taxon>Exidiaceae</taxon>
        <taxon>Exidia</taxon>
    </lineage>
</organism>
<accession>A0A165M1U0</accession>
<dbReference type="SMART" id="SM00256">
    <property type="entry name" value="FBOX"/>
    <property type="match status" value="1"/>
</dbReference>
<dbReference type="Gene3D" id="1.20.1280.50">
    <property type="match status" value="1"/>
</dbReference>
<dbReference type="Pfam" id="PF12937">
    <property type="entry name" value="F-box-like"/>
    <property type="match status" value="1"/>
</dbReference>
<dbReference type="OrthoDB" id="3266451at2759"/>
<dbReference type="Proteomes" id="UP000077266">
    <property type="component" value="Unassembled WGS sequence"/>
</dbReference>
<evidence type="ECO:0000313" key="4">
    <source>
        <dbReference type="Proteomes" id="UP000077266"/>
    </source>
</evidence>
<feature type="domain" description="F-box" evidence="2">
    <location>
        <begin position="28"/>
        <end position="75"/>
    </location>
</feature>